<reference evidence="1" key="1">
    <citation type="journal article" date="2019" name="PLoS Negl. Trop. Dis.">
        <title>Revisiting the worldwide diversity of Leptospira species in the environment.</title>
        <authorList>
            <person name="Vincent A.T."/>
            <person name="Schiettekatte O."/>
            <person name="Bourhy P."/>
            <person name="Veyrier F.J."/>
            <person name="Picardeau M."/>
        </authorList>
    </citation>
    <scope>NUCLEOTIDE SEQUENCE [LARGE SCALE GENOMIC DNA]</scope>
    <source>
        <strain evidence="1">201800299</strain>
    </source>
</reference>
<evidence type="ECO:0000313" key="2">
    <source>
        <dbReference type="Proteomes" id="UP000298277"/>
    </source>
</evidence>
<evidence type="ECO:0000313" key="1">
    <source>
        <dbReference type="EMBL" id="TGK29039.1"/>
    </source>
</evidence>
<dbReference type="AlphaFoldDB" id="A0A5F1Y858"/>
<accession>A0A5F1Y858</accession>
<name>A0A5F1Y858_9LEPT</name>
<gene>
    <name evidence="1" type="ORF">EHQ17_16935</name>
</gene>
<comment type="caution">
    <text evidence="1">The sequence shown here is derived from an EMBL/GenBank/DDBJ whole genome shotgun (WGS) entry which is preliminary data.</text>
</comment>
<proteinExistence type="predicted"/>
<dbReference type="RefSeq" id="WP_135590333.1">
    <property type="nucleotide sequence ID" value="NZ_RQEZ01000007.1"/>
</dbReference>
<dbReference type="Proteomes" id="UP000298277">
    <property type="component" value="Unassembled WGS sequence"/>
</dbReference>
<dbReference type="OrthoDB" id="9904168at2"/>
<organism evidence="1 2">
    <name type="scientific">Leptospira gomenensis</name>
    <dbReference type="NCBI Taxonomy" id="2484974"/>
    <lineage>
        <taxon>Bacteria</taxon>
        <taxon>Pseudomonadati</taxon>
        <taxon>Spirochaetota</taxon>
        <taxon>Spirochaetia</taxon>
        <taxon>Leptospirales</taxon>
        <taxon>Leptospiraceae</taxon>
        <taxon>Leptospira</taxon>
    </lineage>
</organism>
<protein>
    <submittedName>
        <fullName evidence="1">Uncharacterized protein</fullName>
    </submittedName>
</protein>
<dbReference type="EMBL" id="RQFA01000073">
    <property type="protein sequence ID" value="TGK29039.1"/>
    <property type="molecule type" value="Genomic_DNA"/>
</dbReference>
<sequence>MIGEVYRLNDTSGAKFSEAALKKQIVLSANDEVCLARMDFTGETSRLEYHGKLAALDDNALRLIVWHEYAHVFNRNNDLLDPMAMEDFADDQSINWLLNSDVWKISGETELQKELDFIWRISGDIGERCVLPKYRKAAMLTTWRTNSDLKSDSMMIVKKIRDHSAIRPGYLGYVDYVQKLPRTKFVTHVAQFSKRGAQLVENTYFADSKNNLFYFWKGAVVQVGRILLKDAKPFKIVVLQNLQNVTFSLVQISGPNGSVRYDIQSINGTDVGLLIPLKDRETSRTKFLDYAASFR</sequence>
<keyword evidence="2" id="KW-1185">Reference proteome</keyword>